<dbReference type="RefSeq" id="WP_214301518.1">
    <property type="nucleotide sequence ID" value="NZ_JAHDYS010000022.1"/>
</dbReference>
<dbReference type="Proteomes" id="UP000784128">
    <property type="component" value="Unassembled WGS sequence"/>
</dbReference>
<dbReference type="PANTHER" id="PTHR34071:SF2">
    <property type="entry name" value="FLAVIN-NUCLEOTIDE-BINDING PROTEIN"/>
    <property type="match status" value="1"/>
</dbReference>
<comment type="caution">
    <text evidence="1">The sequence shown here is derived from an EMBL/GenBank/DDBJ whole genome shotgun (WGS) entry which is preliminary data.</text>
</comment>
<protein>
    <submittedName>
        <fullName evidence="1">Pyridoxamine 5'-phosphate oxidase family protein</fullName>
    </submittedName>
</protein>
<dbReference type="InterPro" id="IPR012349">
    <property type="entry name" value="Split_barrel_FMN-bd"/>
</dbReference>
<dbReference type="Pfam" id="PF12900">
    <property type="entry name" value="Pyridox_ox_2"/>
    <property type="match status" value="1"/>
</dbReference>
<evidence type="ECO:0000313" key="1">
    <source>
        <dbReference type="EMBL" id="MBT1073456.1"/>
    </source>
</evidence>
<accession>A0ABS5UD90</accession>
<reference evidence="1 2" key="1">
    <citation type="submission" date="2021-05" db="EMBL/GenBank/DDBJ databases">
        <title>The draft genome of Geobacter chapellei DSM 13688.</title>
        <authorList>
            <person name="Xu Z."/>
            <person name="Masuda Y."/>
            <person name="Itoh H."/>
            <person name="Senoo K."/>
        </authorList>
    </citation>
    <scope>NUCLEOTIDE SEQUENCE [LARGE SCALE GENOMIC DNA]</scope>
    <source>
        <strain evidence="1 2">DSM 13688</strain>
    </source>
</reference>
<dbReference type="PANTHER" id="PTHR34071">
    <property type="entry name" value="5-NITROIMIDAZOLE ANTIBIOTICS RESISTANCE PROTEIN, NIMA-FAMILY-RELATED PROTEIN-RELATED"/>
    <property type="match status" value="1"/>
</dbReference>
<name>A0ABS5UD90_9BACT</name>
<dbReference type="Gene3D" id="2.30.110.10">
    <property type="entry name" value="Electron Transport, Fmn-binding Protein, Chain A"/>
    <property type="match status" value="1"/>
</dbReference>
<keyword evidence="2" id="KW-1185">Reference proteome</keyword>
<dbReference type="SUPFAM" id="SSF50475">
    <property type="entry name" value="FMN-binding split barrel"/>
    <property type="match status" value="1"/>
</dbReference>
<dbReference type="InterPro" id="IPR024747">
    <property type="entry name" value="Pyridox_Oxase-rel"/>
</dbReference>
<proteinExistence type="predicted"/>
<dbReference type="EMBL" id="JAHDYS010000022">
    <property type="protein sequence ID" value="MBT1073456.1"/>
    <property type="molecule type" value="Genomic_DNA"/>
</dbReference>
<gene>
    <name evidence="1" type="ORF">KJB30_16835</name>
</gene>
<sequence>MKTIRRSDREITGQEARALLGKAEYGVLSTVGKEGQPYGMPLSYVYRNDAIYFHCAVSGHKLDNFKDNAKVSFCVVGTTKILPDKFATEYESAVVFGVVSEVSGAERYDALVWLLEKYCSGYVEEGKAYIGQKDAATKVFKIEINHISGKARR</sequence>
<organism evidence="1 2">
    <name type="scientific">Pelotalea chapellei</name>
    <dbReference type="NCBI Taxonomy" id="44671"/>
    <lineage>
        <taxon>Bacteria</taxon>
        <taxon>Pseudomonadati</taxon>
        <taxon>Thermodesulfobacteriota</taxon>
        <taxon>Desulfuromonadia</taxon>
        <taxon>Geobacterales</taxon>
        <taxon>Geobacteraceae</taxon>
        <taxon>Pelotalea</taxon>
    </lineage>
</organism>
<evidence type="ECO:0000313" key="2">
    <source>
        <dbReference type="Proteomes" id="UP000784128"/>
    </source>
</evidence>